<keyword evidence="3" id="KW-0862">Zinc</keyword>
<dbReference type="Gene3D" id="2.120.10.30">
    <property type="entry name" value="TolB, C-terminal domain"/>
    <property type="match status" value="1"/>
</dbReference>
<feature type="binding site" evidence="3">
    <location>
        <position position="19"/>
    </location>
    <ligand>
        <name>a divalent metal cation</name>
        <dbReference type="ChEBI" id="CHEBI:60240"/>
    </ligand>
</feature>
<keyword evidence="6" id="KW-1185">Reference proteome</keyword>
<dbReference type="GO" id="GO:0005509">
    <property type="term" value="F:calcium ion binding"/>
    <property type="evidence" value="ECO:0007669"/>
    <property type="project" value="TreeGrafter"/>
</dbReference>
<reference evidence="5 6" key="1">
    <citation type="submission" date="2019-01" db="EMBL/GenBank/DDBJ databases">
        <title>Sequencing the genomes of 1000 actinobacteria strains.</title>
        <authorList>
            <person name="Klenk H.-P."/>
        </authorList>
    </citation>
    <scope>NUCLEOTIDE SEQUENCE [LARGE SCALE GENOMIC DNA]</scope>
    <source>
        <strain evidence="5 6">DSM 43925</strain>
    </source>
</reference>
<dbReference type="InterPro" id="IPR005511">
    <property type="entry name" value="SMP-30"/>
</dbReference>
<sequence>MIRRLTATPASEDRYELGEGPVWDAARGRLRWVDIVAGVVHEGLLDAETGRVTAVGRHTFNSTVGAVAVAADGTMIVAEQATLTRLDLDGRRTELARVLPLGVRSRLNDGAVDPAGRFLVGSLAQDGRKGQEVLARLDETGLTYLDTDLVLSNGLAWIGDRLYSVDTLPGIVWVRDYDAATGKTGPRREAFVITDGKPDGICADADGNLWIANWGLGRVECRTRTGELLTVVEVDAPHTSCPAFAGPDLDTLVITTATQGLSSDDLAAHPDSGRLFTARVHARGLPMPYWNPF</sequence>
<comment type="cofactor">
    <cofactor evidence="3">
        <name>Zn(2+)</name>
        <dbReference type="ChEBI" id="CHEBI:29105"/>
    </cofactor>
    <text evidence="3">Binds 1 divalent metal cation per subunit.</text>
</comment>
<evidence type="ECO:0000256" key="3">
    <source>
        <dbReference type="PIRSR" id="PIRSR605511-2"/>
    </source>
</evidence>
<dbReference type="PRINTS" id="PR01790">
    <property type="entry name" value="SMP30FAMILY"/>
</dbReference>
<feature type="binding site" evidence="3">
    <location>
        <position position="106"/>
    </location>
    <ligand>
        <name>substrate</name>
    </ligand>
</feature>
<dbReference type="EMBL" id="SAUN01000001">
    <property type="protein sequence ID" value="RVX47679.1"/>
    <property type="molecule type" value="Genomic_DNA"/>
</dbReference>
<feature type="active site" description="Proton donor/acceptor" evidence="2">
    <location>
        <position position="199"/>
    </location>
</feature>
<dbReference type="OrthoDB" id="2633250at2"/>
<gene>
    <name evidence="5" type="ORF">EDD27_10624</name>
</gene>
<comment type="similarity">
    <text evidence="1">Belongs to the SMP-30/CGR1 family.</text>
</comment>
<dbReference type="Proteomes" id="UP000284824">
    <property type="component" value="Unassembled WGS sequence"/>
</dbReference>
<protein>
    <submittedName>
        <fullName evidence="5">Sugar lactone lactonase YvrE</fullName>
    </submittedName>
</protein>
<evidence type="ECO:0000313" key="5">
    <source>
        <dbReference type="EMBL" id="RVX47679.1"/>
    </source>
</evidence>
<name>A0A438MQ66_9ACTN</name>
<feature type="domain" description="SMP-30/Gluconolactonase/LRE-like region" evidence="4">
    <location>
        <begin position="17"/>
        <end position="258"/>
    </location>
</feature>
<dbReference type="PANTHER" id="PTHR10907:SF47">
    <property type="entry name" value="REGUCALCIN"/>
    <property type="match status" value="1"/>
</dbReference>
<evidence type="ECO:0000256" key="1">
    <source>
        <dbReference type="ARBA" id="ARBA00008853"/>
    </source>
</evidence>
<feature type="binding site" evidence="3">
    <location>
        <position position="153"/>
    </location>
    <ligand>
        <name>a divalent metal cation</name>
        <dbReference type="ChEBI" id="CHEBI:60240"/>
    </ligand>
</feature>
<dbReference type="RefSeq" id="WP_127940075.1">
    <property type="nucleotide sequence ID" value="NZ_SAUN01000001.1"/>
</dbReference>
<evidence type="ECO:0000259" key="4">
    <source>
        <dbReference type="Pfam" id="PF08450"/>
    </source>
</evidence>
<dbReference type="InterPro" id="IPR011042">
    <property type="entry name" value="6-blade_b-propeller_TolB-like"/>
</dbReference>
<dbReference type="AlphaFoldDB" id="A0A438MQ66"/>
<feature type="binding site" evidence="3">
    <location>
        <position position="199"/>
    </location>
    <ligand>
        <name>a divalent metal cation</name>
        <dbReference type="ChEBI" id="CHEBI:60240"/>
    </ligand>
</feature>
<evidence type="ECO:0000256" key="2">
    <source>
        <dbReference type="PIRSR" id="PIRSR605511-1"/>
    </source>
</evidence>
<comment type="caution">
    <text evidence="5">The sequence shown here is derived from an EMBL/GenBank/DDBJ whole genome shotgun (WGS) entry which is preliminary data.</text>
</comment>
<evidence type="ECO:0000313" key="6">
    <source>
        <dbReference type="Proteomes" id="UP000284824"/>
    </source>
</evidence>
<dbReference type="GO" id="GO:0019853">
    <property type="term" value="P:L-ascorbic acid biosynthetic process"/>
    <property type="evidence" value="ECO:0007669"/>
    <property type="project" value="TreeGrafter"/>
</dbReference>
<dbReference type="PANTHER" id="PTHR10907">
    <property type="entry name" value="REGUCALCIN"/>
    <property type="match status" value="1"/>
</dbReference>
<dbReference type="GO" id="GO:0004341">
    <property type="term" value="F:gluconolactonase activity"/>
    <property type="evidence" value="ECO:0007669"/>
    <property type="project" value="TreeGrafter"/>
</dbReference>
<feature type="binding site" evidence="3">
    <location>
        <position position="108"/>
    </location>
    <ligand>
        <name>substrate</name>
    </ligand>
</feature>
<feature type="binding site" evidence="3">
    <location>
        <position position="126"/>
    </location>
    <ligand>
        <name>substrate</name>
    </ligand>
</feature>
<accession>A0A438MQ66</accession>
<keyword evidence="3" id="KW-0479">Metal-binding</keyword>
<dbReference type="InterPro" id="IPR013658">
    <property type="entry name" value="SGL"/>
</dbReference>
<dbReference type="SUPFAM" id="SSF63829">
    <property type="entry name" value="Calcium-dependent phosphotriesterase"/>
    <property type="match status" value="1"/>
</dbReference>
<dbReference type="Pfam" id="PF08450">
    <property type="entry name" value="SGL"/>
    <property type="match status" value="1"/>
</dbReference>
<proteinExistence type="inferred from homology"/>
<organism evidence="5 6">
    <name type="scientific">Nonomuraea polychroma</name>
    <dbReference type="NCBI Taxonomy" id="46176"/>
    <lineage>
        <taxon>Bacteria</taxon>
        <taxon>Bacillati</taxon>
        <taxon>Actinomycetota</taxon>
        <taxon>Actinomycetes</taxon>
        <taxon>Streptosporangiales</taxon>
        <taxon>Streptosporangiaceae</taxon>
        <taxon>Nonomuraea</taxon>
    </lineage>
</organism>